<dbReference type="InterPro" id="IPR029057">
    <property type="entry name" value="PRTase-like"/>
</dbReference>
<comment type="caution">
    <text evidence="4">The sequence shown here is derived from an EMBL/GenBank/DDBJ whole genome shotgun (WGS) entry which is preliminary data.</text>
</comment>
<feature type="non-terminal residue" evidence="4">
    <location>
        <position position="1"/>
    </location>
</feature>
<dbReference type="GO" id="GO:0016740">
    <property type="term" value="F:transferase activity"/>
    <property type="evidence" value="ECO:0007669"/>
    <property type="project" value="UniProtKB-KW"/>
</dbReference>
<evidence type="ECO:0000313" key="4">
    <source>
        <dbReference type="EMBL" id="OGZ17419.1"/>
    </source>
</evidence>
<reference evidence="4 5" key="1">
    <citation type="journal article" date="2016" name="Nat. Commun.">
        <title>Thousands of microbial genomes shed light on interconnected biogeochemical processes in an aquifer system.</title>
        <authorList>
            <person name="Anantharaman K."/>
            <person name="Brown C.T."/>
            <person name="Hug L.A."/>
            <person name="Sharon I."/>
            <person name="Castelle C.J."/>
            <person name="Probst A.J."/>
            <person name="Thomas B.C."/>
            <person name="Singh A."/>
            <person name="Wilkins M.J."/>
            <person name="Karaoz U."/>
            <person name="Brodie E.L."/>
            <person name="Williams K.H."/>
            <person name="Hubbard S.S."/>
            <person name="Banfield J.F."/>
        </authorList>
    </citation>
    <scope>NUCLEOTIDE SEQUENCE [LARGE SCALE GENOMIC DNA]</scope>
</reference>
<dbReference type="Gene3D" id="3.60.20.10">
    <property type="entry name" value="Glutamine Phosphoribosylpyrophosphate, subunit 1, domain 1"/>
    <property type="match status" value="1"/>
</dbReference>
<protein>
    <recommendedName>
        <fullName evidence="3">Glutamine amidotransferase type-2 domain-containing protein</fullName>
    </recommendedName>
</protein>
<evidence type="ECO:0000256" key="2">
    <source>
        <dbReference type="ARBA" id="ARBA00022962"/>
    </source>
</evidence>
<name>A0A1G2DUW0_9BACT</name>
<keyword evidence="1" id="KW-0808">Transferase</keyword>
<dbReference type="CDD" id="cd06223">
    <property type="entry name" value="PRTases_typeI"/>
    <property type="match status" value="1"/>
</dbReference>
<dbReference type="EMBL" id="MHLV01000027">
    <property type="protein sequence ID" value="OGZ17419.1"/>
    <property type="molecule type" value="Genomic_DNA"/>
</dbReference>
<dbReference type="Proteomes" id="UP000176752">
    <property type="component" value="Unassembled WGS sequence"/>
</dbReference>
<gene>
    <name evidence="4" type="ORF">A2Z78_01575</name>
</gene>
<dbReference type="PROSITE" id="PS51278">
    <property type="entry name" value="GATASE_TYPE_2"/>
    <property type="match status" value="1"/>
</dbReference>
<dbReference type="Pfam" id="PF13537">
    <property type="entry name" value="GATase_7"/>
    <property type="match status" value="1"/>
</dbReference>
<organism evidence="4 5">
    <name type="scientific">Candidatus Nealsonbacteria bacterium RBG_13_36_15</name>
    <dbReference type="NCBI Taxonomy" id="1801660"/>
    <lineage>
        <taxon>Bacteria</taxon>
        <taxon>Candidatus Nealsoniibacteriota</taxon>
    </lineage>
</organism>
<dbReference type="SUPFAM" id="SSF53271">
    <property type="entry name" value="PRTase-like"/>
    <property type="match status" value="1"/>
</dbReference>
<accession>A0A1G2DUW0</accession>
<keyword evidence="2" id="KW-0315">Glutamine amidotransferase</keyword>
<dbReference type="STRING" id="1801660.A2Z78_01575"/>
<dbReference type="AlphaFoldDB" id="A0A1G2DUW0"/>
<feature type="domain" description="Glutamine amidotransferase type-2" evidence="3">
    <location>
        <begin position="1"/>
        <end position="84"/>
    </location>
</feature>
<sequence length="315" mass="35150">TSKKKEFLEALCDVLPRLRGAFSLVILYRDKVIGVRDKYGIRPLCLGRNEASFIIASESCAFHTLQGRFLFDVKPGEIVVLDKNRIEKQFIWAENPELRLCIFELIYFARPASIIDGQSVYYYRKKAGEILAKEHPVEADIVMAVPASGGIYDLGFSQASGIPLEIGIDRNRYFANRTFLAERGTDRASLQRIKLHPLRKVVHNKRVVITEDSIIRGSVSPAVVAMLREEGATEVHLRVGSSPICHPCYCGIDMPTHSELIASSLDTEGVRKYIQADSLGYLSIEGMIEASGFKKKDLDLGCFTGRYPVPPPKSV</sequence>
<dbReference type="InterPro" id="IPR017932">
    <property type="entry name" value="GATase_2_dom"/>
</dbReference>
<dbReference type="PANTHER" id="PTHR11907">
    <property type="entry name" value="AMIDOPHOSPHORIBOSYLTRANSFERASE"/>
    <property type="match status" value="1"/>
</dbReference>
<proteinExistence type="predicted"/>
<evidence type="ECO:0000259" key="3">
    <source>
        <dbReference type="PROSITE" id="PS51278"/>
    </source>
</evidence>
<dbReference type="SUPFAM" id="SSF56235">
    <property type="entry name" value="N-terminal nucleophile aminohydrolases (Ntn hydrolases)"/>
    <property type="match status" value="1"/>
</dbReference>
<dbReference type="InterPro" id="IPR029055">
    <property type="entry name" value="Ntn_hydrolases_N"/>
</dbReference>
<evidence type="ECO:0000256" key="1">
    <source>
        <dbReference type="ARBA" id="ARBA00022679"/>
    </source>
</evidence>
<dbReference type="Gene3D" id="3.40.50.2020">
    <property type="match status" value="1"/>
</dbReference>
<evidence type="ECO:0000313" key="5">
    <source>
        <dbReference type="Proteomes" id="UP000176752"/>
    </source>
</evidence>
<dbReference type="InterPro" id="IPR000836">
    <property type="entry name" value="PRTase_dom"/>
</dbReference>